<comment type="caution">
    <text evidence="1">The sequence shown here is derived from an EMBL/GenBank/DDBJ whole genome shotgun (WGS) entry which is preliminary data.</text>
</comment>
<dbReference type="PANTHER" id="PTHR14614:SF109">
    <property type="entry name" value="RIBOSOMAL LYSINE N-METHYLTRANSFERASE 5"/>
    <property type="match status" value="1"/>
</dbReference>
<reference evidence="1" key="1">
    <citation type="submission" date="2021-01" db="EMBL/GenBank/DDBJ databases">
        <title>Adiantum capillus-veneris genome.</title>
        <authorList>
            <person name="Fang Y."/>
            <person name="Liao Q."/>
        </authorList>
    </citation>
    <scope>NUCLEOTIDE SEQUENCE</scope>
    <source>
        <strain evidence="1">H3</strain>
        <tissue evidence="1">Leaf</tissue>
    </source>
</reference>
<sequence length="277" mass="30359">MRSLTPSPSVAAPARHLPLPSPSLSLHCSLSSLGSVFAAKLMLKLIKEMDYVKGGLGWKVWGAALVLSKKLLSLQKSFQDKRVIELGSGCGLCGLLVAKLGACEVVLTDYEPEILTNLGNNALLLPASVLEPEQLGQSTTKMGSPEVACDYTYDELASHKRPAIIRVRILDWAEDASSFLEEKELSYPFWPNLSSDERFDWVIGSDLIYNHYNIKSLVGVINCRLSKQGGQGLFAAPVREKEWEACMELLEVEEGGTLHGVDHYEGGIVIIHVTHKL</sequence>
<dbReference type="Gene3D" id="3.40.50.150">
    <property type="entry name" value="Vaccinia Virus protein VP39"/>
    <property type="match status" value="1"/>
</dbReference>
<dbReference type="OrthoDB" id="545599at2759"/>
<dbReference type="Proteomes" id="UP000886520">
    <property type="component" value="Chromosome 22"/>
</dbReference>
<dbReference type="Pfam" id="PF10294">
    <property type="entry name" value="Methyltransf_16"/>
    <property type="match status" value="1"/>
</dbReference>
<proteinExistence type="predicted"/>
<dbReference type="SUPFAM" id="SSF53335">
    <property type="entry name" value="S-adenosyl-L-methionine-dependent methyltransferases"/>
    <property type="match status" value="1"/>
</dbReference>
<protein>
    <submittedName>
        <fullName evidence="1">Uncharacterized protein</fullName>
    </submittedName>
</protein>
<evidence type="ECO:0000313" key="1">
    <source>
        <dbReference type="EMBL" id="KAI5062007.1"/>
    </source>
</evidence>
<dbReference type="CDD" id="cd02440">
    <property type="entry name" value="AdoMet_MTases"/>
    <property type="match status" value="1"/>
</dbReference>
<name>A0A9D4U6N8_ADICA</name>
<dbReference type="InterPro" id="IPR029063">
    <property type="entry name" value="SAM-dependent_MTases_sf"/>
</dbReference>
<organism evidence="1 2">
    <name type="scientific">Adiantum capillus-veneris</name>
    <name type="common">Maidenhair fern</name>
    <dbReference type="NCBI Taxonomy" id="13818"/>
    <lineage>
        <taxon>Eukaryota</taxon>
        <taxon>Viridiplantae</taxon>
        <taxon>Streptophyta</taxon>
        <taxon>Embryophyta</taxon>
        <taxon>Tracheophyta</taxon>
        <taxon>Polypodiopsida</taxon>
        <taxon>Polypodiidae</taxon>
        <taxon>Polypodiales</taxon>
        <taxon>Pteridineae</taxon>
        <taxon>Pteridaceae</taxon>
        <taxon>Vittarioideae</taxon>
        <taxon>Adiantum</taxon>
    </lineage>
</organism>
<dbReference type="PANTHER" id="PTHR14614">
    <property type="entry name" value="HEPATOCELLULAR CARCINOMA-ASSOCIATED ANTIGEN"/>
    <property type="match status" value="1"/>
</dbReference>
<accession>A0A9D4U6N8</accession>
<dbReference type="InterPro" id="IPR019410">
    <property type="entry name" value="Methyltransf_16"/>
</dbReference>
<dbReference type="AlphaFoldDB" id="A0A9D4U6N8"/>
<dbReference type="EMBL" id="JABFUD020000022">
    <property type="protein sequence ID" value="KAI5062007.1"/>
    <property type="molecule type" value="Genomic_DNA"/>
</dbReference>
<keyword evidence="2" id="KW-1185">Reference proteome</keyword>
<evidence type="ECO:0000313" key="2">
    <source>
        <dbReference type="Proteomes" id="UP000886520"/>
    </source>
</evidence>
<gene>
    <name evidence="1" type="ORF">GOP47_0022546</name>
</gene>